<accession>A0A1I2WGT5</accession>
<evidence type="ECO:0000313" key="2">
    <source>
        <dbReference type="Proteomes" id="UP000199642"/>
    </source>
</evidence>
<keyword evidence="2" id="KW-1185">Reference proteome</keyword>
<sequence>MKLQIVKDSKGKDTGVFIPFEDWIAIKQIYPEIEIADQELSQWEKDLIDQRLEKIKNDPKSLKAGQELIEELKK</sequence>
<evidence type="ECO:0000313" key="1">
    <source>
        <dbReference type="EMBL" id="SFG99526.1"/>
    </source>
</evidence>
<dbReference type="STRING" id="435880.SAMN04487988_11294"/>
<dbReference type="Proteomes" id="UP000199642">
    <property type="component" value="Unassembled WGS sequence"/>
</dbReference>
<proteinExistence type="predicted"/>
<dbReference type="AlphaFoldDB" id="A0A1I2WGT5"/>
<gene>
    <name evidence="1" type="ORF">SAMN04487988_11294</name>
</gene>
<reference evidence="2" key="1">
    <citation type="submission" date="2016-10" db="EMBL/GenBank/DDBJ databases">
        <authorList>
            <person name="Varghese N."/>
            <person name="Submissions S."/>
        </authorList>
    </citation>
    <scope>NUCLEOTIDE SEQUENCE [LARGE SCALE GENOMIC DNA]</scope>
    <source>
        <strain evidence="2">DSM 19315</strain>
    </source>
</reference>
<name>A0A1I2WGT5_9BACT</name>
<dbReference type="EMBL" id="FOPC01000012">
    <property type="protein sequence ID" value="SFG99526.1"/>
    <property type="molecule type" value="Genomic_DNA"/>
</dbReference>
<evidence type="ECO:0008006" key="3">
    <source>
        <dbReference type="Google" id="ProtNLM"/>
    </source>
</evidence>
<protein>
    <recommendedName>
        <fullName evidence="3">Addiction module component</fullName>
    </recommendedName>
</protein>
<dbReference type="RefSeq" id="WP_092793346.1">
    <property type="nucleotide sequence ID" value="NZ_FOPC01000012.1"/>
</dbReference>
<dbReference type="OrthoDB" id="798979at2"/>
<organism evidence="1 2">
    <name type="scientific">Algoriphagus hitonicola</name>
    <dbReference type="NCBI Taxonomy" id="435880"/>
    <lineage>
        <taxon>Bacteria</taxon>
        <taxon>Pseudomonadati</taxon>
        <taxon>Bacteroidota</taxon>
        <taxon>Cytophagia</taxon>
        <taxon>Cytophagales</taxon>
        <taxon>Cyclobacteriaceae</taxon>
        <taxon>Algoriphagus</taxon>
    </lineage>
</organism>